<sequence>MRLRIARRCKRHYVTPWHSSRPPPALGVMYQTTSTTGNVYHCWRMGIHLSDLTRVWHRIQNTAEGLFDNV</sequence>
<evidence type="ECO:0000313" key="1">
    <source>
        <dbReference type="EMBL" id="CAK1549626.1"/>
    </source>
</evidence>
<keyword evidence="2" id="KW-1185">Reference proteome</keyword>
<comment type="caution">
    <text evidence="1">The sequence shown here is derived from an EMBL/GenBank/DDBJ whole genome shotgun (WGS) entry which is preliminary data.</text>
</comment>
<reference evidence="1 2" key="1">
    <citation type="submission" date="2023-11" db="EMBL/GenBank/DDBJ databases">
        <authorList>
            <person name="Okamura Y."/>
        </authorList>
    </citation>
    <scope>NUCLEOTIDE SEQUENCE [LARGE SCALE GENOMIC DNA]</scope>
</reference>
<accession>A0AAV1JL83</accession>
<gene>
    <name evidence="1" type="ORF">LNINA_LOCUS8908</name>
</gene>
<proteinExistence type="predicted"/>
<dbReference type="AlphaFoldDB" id="A0AAV1JL83"/>
<name>A0AAV1JL83_9NEOP</name>
<dbReference type="Proteomes" id="UP001497472">
    <property type="component" value="Unassembled WGS sequence"/>
</dbReference>
<organism evidence="1 2">
    <name type="scientific">Leptosia nina</name>
    <dbReference type="NCBI Taxonomy" id="320188"/>
    <lineage>
        <taxon>Eukaryota</taxon>
        <taxon>Metazoa</taxon>
        <taxon>Ecdysozoa</taxon>
        <taxon>Arthropoda</taxon>
        <taxon>Hexapoda</taxon>
        <taxon>Insecta</taxon>
        <taxon>Pterygota</taxon>
        <taxon>Neoptera</taxon>
        <taxon>Endopterygota</taxon>
        <taxon>Lepidoptera</taxon>
        <taxon>Glossata</taxon>
        <taxon>Ditrysia</taxon>
        <taxon>Papilionoidea</taxon>
        <taxon>Pieridae</taxon>
        <taxon>Pierinae</taxon>
        <taxon>Leptosia</taxon>
    </lineage>
</organism>
<protein>
    <submittedName>
        <fullName evidence="1">Uncharacterized protein</fullName>
    </submittedName>
</protein>
<dbReference type="EMBL" id="CAVLEF010000040">
    <property type="protein sequence ID" value="CAK1549626.1"/>
    <property type="molecule type" value="Genomic_DNA"/>
</dbReference>
<evidence type="ECO:0000313" key="2">
    <source>
        <dbReference type="Proteomes" id="UP001497472"/>
    </source>
</evidence>